<organism evidence="2 3">
    <name type="scientific">Manihot esculenta</name>
    <name type="common">Cassava</name>
    <name type="synonym">Jatropha manihot</name>
    <dbReference type="NCBI Taxonomy" id="3983"/>
    <lineage>
        <taxon>Eukaryota</taxon>
        <taxon>Viridiplantae</taxon>
        <taxon>Streptophyta</taxon>
        <taxon>Embryophyta</taxon>
        <taxon>Tracheophyta</taxon>
        <taxon>Spermatophyta</taxon>
        <taxon>Magnoliopsida</taxon>
        <taxon>eudicotyledons</taxon>
        <taxon>Gunneridae</taxon>
        <taxon>Pentapetalae</taxon>
        <taxon>rosids</taxon>
        <taxon>fabids</taxon>
        <taxon>Malpighiales</taxon>
        <taxon>Euphorbiaceae</taxon>
        <taxon>Crotonoideae</taxon>
        <taxon>Manihoteae</taxon>
        <taxon>Manihot</taxon>
    </lineage>
</organism>
<feature type="region of interest" description="Disordered" evidence="1">
    <location>
        <begin position="210"/>
        <end position="332"/>
    </location>
</feature>
<feature type="compositionally biased region" description="Basic and acidic residues" evidence="1">
    <location>
        <begin position="310"/>
        <end position="332"/>
    </location>
</feature>
<gene>
    <name evidence="2" type="ORF">MANES_15G056400</name>
</gene>
<feature type="compositionally biased region" description="Basic and acidic residues" evidence="1">
    <location>
        <begin position="100"/>
        <end position="113"/>
    </location>
</feature>
<dbReference type="Proteomes" id="UP000091857">
    <property type="component" value="Chromosome 15"/>
</dbReference>
<dbReference type="Gramene" id="Manes.15G056400.6.v8.1">
    <property type="protein sequence ID" value="Manes.15G056400.6.v8.1.CDS"/>
    <property type="gene ID" value="Manes.15G056400.v8.1"/>
</dbReference>
<evidence type="ECO:0000313" key="2">
    <source>
        <dbReference type="EMBL" id="OAY28300.1"/>
    </source>
</evidence>
<dbReference type="AlphaFoldDB" id="A0A251J350"/>
<dbReference type="Gramene" id="Manes.15G056400.3.v8.1">
    <property type="protein sequence ID" value="Manes.15G056400.3.v8.1.CDS"/>
    <property type="gene ID" value="Manes.15G056400.v8.1"/>
</dbReference>
<feature type="compositionally biased region" description="Basic and acidic residues" evidence="1">
    <location>
        <begin position="294"/>
        <end position="303"/>
    </location>
</feature>
<dbReference type="PANTHER" id="PTHR34660:SF3">
    <property type="entry name" value="RRM DOMAIN-CONTAINING PROTEIN"/>
    <property type="match status" value="1"/>
</dbReference>
<dbReference type="EMBL" id="CM004401">
    <property type="protein sequence ID" value="OAY28301.1"/>
    <property type="molecule type" value="Genomic_DNA"/>
</dbReference>
<dbReference type="EMBL" id="CM004401">
    <property type="protein sequence ID" value="OAY28300.1"/>
    <property type="molecule type" value="Genomic_DNA"/>
</dbReference>
<dbReference type="OrthoDB" id="1913135at2759"/>
<accession>A0A251J350</accession>
<feature type="compositionally biased region" description="Basic and acidic residues" evidence="1">
    <location>
        <begin position="172"/>
        <end position="183"/>
    </location>
</feature>
<feature type="compositionally biased region" description="Basic and acidic residues" evidence="1">
    <location>
        <begin position="74"/>
        <end position="93"/>
    </location>
</feature>
<feature type="compositionally biased region" description="Basic and acidic residues" evidence="1">
    <location>
        <begin position="256"/>
        <end position="286"/>
    </location>
</feature>
<feature type="compositionally biased region" description="Basic and acidic residues" evidence="1">
    <location>
        <begin position="38"/>
        <end position="65"/>
    </location>
</feature>
<evidence type="ECO:0000313" key="3">
    <source>
        <dbReference type="Proteomes" id="UP000091857"/>
    </source>
</evidence>
<dbReference type="STRING" id="3983.A0A251J350"/>
<dbReference type="Gramene" id="Manes.15G056400.8.v8.1">
    <property type="protein sequence ID" value="Manes.15G056400.8.v8.1.CDS"/>
    <property type="gene ID" value="Manes.15G056400.v8.1"/>
</dbReference>
<sequence length="542" mass="61762">MSRCFPFPPPGYEKARRHDVDLLKKEKDREKKHKKEKKNREQREGKDKEKREKDRSDGKLRDKKEKKDKHRDKKERDRDKDKDKISASDEKRLPGQSEHNNGDKAPDEKKISGKSEVNSGEIFIQRGKERDFDRKYISGEKKFSGQFSSYSERFAQNGHLTEQPKESNFVQEVDRRTRDEARGSGKQLVEKITCVDARKDEQVVRLVSEATGTLADSKDKNQRGYDKKLDGQGIRDESEISGKAMSPSLPGTVQTKIDKTPIQLEKDIEKRIEGKEKSKGNEGGDRRGKKRKDKDKGKEGQGKDKKRKKDEKEKEKNEHKNRELDKLKENSKVDHTGVHNAKASHLLKENTKSGVTEGNLRKQKDLDTNGFFDAIDIKPSKMPRPASSHPLMENGKILATPQTSVPFLSDGNCAVNNLKVHAKERKINGLIETQALPISSTTQPLSIPTSKSFPTTAQADQIAKALKKPHPDTKYLTEVLTVPKMEEWCDFDNQEWLFQGRDFESKKAKVGSFGVDETPQVWSEALQMEAAEVCALPYVIPY</sequence>
<dbReference type="Gramene" id="Manes.15G056400.5.v8.1">
    <property type="protein sequence ID" value="Manes.15G056400.5.v8.1.CDS"/>
    <property type="gene ID" value="Manes.15G056400.v8.1"/>
</dbReference>
<feature type="compositionally biased region" description="Pro residues" evidence="1">
    <location>
        <begin position="1"/>
        <end position="11"/>
    </location>
</feature>
<dbReference type="Gramene" id="Manes.15G056400.7.v8.1">
    <property type="protein sequence ID" value="Manes.15G056400.7.v8.1.CDS"/>
    <property type="gene ID" value="Manes.15G056400.v8.1"/>
</dbReference>
<dbReference type="Gramene" id="Manes.15G056400.4.v8.1">
    <property type="protein sequence ID" value="Manes.15G056400.4.v8.1.CDS"/>
    <property type="gene ID" value="Manes.15G056400.v8.1"/>
</dbReference>
<keyword evidence="3" id="KW-1185">Reference proteome</keyword>
<feature type="region of interest" description="Disordered" evidence="1">
    <location>
        <begin position="158"/>
        <end position="185"/>
    </location>
</feature>
<dbReference type="OMA" id="EPKHTTH"/>
<dbReference type="PANTHER" id="PTHR34660">
    <property type="entry name" value="MYB-LIKE PROTEIN X"/>
    <property type="match status" value="1"/>
</dbReference>
<evidence type="ECO:0000256" key="1">
    <source>
        <dbReference type="SAM" id="MobiDB-lite"/>
    </source>
</evidence>
<feature type="region of interest" description="Disordered" evidence="1">
    <location>
        <begin position="1"/>
        <end position="125"/>
    </location>
</feature>
<name>A0A251J350_MANES</name>
<reference evidence="2 3" key="1">
    <citation type="submission" date="2016-02" db="EMBL/GenBank/DDBJ databases">
        <title>WGS assembly of Manihot esculenta.</title>
        <authorList>
            <person name="Bredeson J.V."/>
            <person name="Prochnik S.E."/>
            <person name="Lyons J.B."/>
            <person name="Schmutz J."/>
            <person name="Grimwood J."/>
            <person name="Vrebalov J."/>
            <person name="Bart R.S."/>
            <person name="Amuge T."/>
            <person name="Ferguson M.E."/>
            <person name="Green R."/>
            <person name="Putnam N."/>
            <person name="Stites J."/>
            <person name="Rounsley S."/>
            <person name="Rokhsar D.S."/>
        </authorList>
    </citation>
    <scope>NUCLEOTIDE SEQUENCE [LARGE SCALE GENOMIC DNA]</scope>
    <source>
        <strain evidence="3">cv. AM560-2</strain>
        <tissue evidence="2">Leaf</tissue>
    </source>
</reference>
<protein>
    <submittedName>
        <fullName evidence="2">Uncharacterized protein</fullName>
    </submittedName>
</protein>
<proteinExistence type="predicted"/>
<feature type="compositionally biased region" description="Basic and acidic residues" evidence="1">
    <location>
        <begin position="216"/>
        <end position="240"/>
    </location>
</feature>
<feature type="compositionally biased region" description="Basic and acidic residues" evidence="1">
    <location>
        <begin position="13"/>
        <end position="29"/>
    </location>
</feature>